<keyword evidence="11" id="KW-1185">Reference proteome</keyword>
<dbReference type="SMART" id="SM00487">
    <property type="entry name" value="DEXDc"/>
    <property type="match status" value="1"/>
</dbReference>
<evidence type="ECO:0000256" key="1">
    <source>
        <dbReference type="ARBA" id="ARBA00012552"/>
    </source>
</evidence>
<name>A0A9W9YSZ6_9CNID</name>
<evidence type="ECO:0000256" key="3">
    <source>
        <dbReference type="ARBA" id="ARBA00022801"/>
    </source>
</evidence>
<protein>
    <recommendedName>
        <fullName evidence="1">RNA helicase</fullName>
        <ecNumber evidence="1">3.6.4.13</ecNumber>
    </recommendedName>
</protein>
<feature type="domain" description="Helicase ATP-binding" evidence="7">
    <location>
        <begin position="73"/>
        <end position="256"/>
    </location>
</feature>
<dbReference type="GO" id="GO:0016787">
    <property type="term" value="F:hydrolase activity"/>
    <property type="evidence" value="ECO:0007669"/>
    <property type="project" value="UniProtKB-KW"/>
</dbReference>
<sequence>MGLIFHYKEHQFIAGISLSKVDGIRTNLKIKVKGDDISKPILEFQHCQLSETLNNNLTRFGYVTPTPVQMQVIPVGLSCHDVLACAQTGSGKTAAFLVPIIQRIYLEIDWSLKNKRSFNLSNALGLIMAPTRELCMQIEKQAKQLMQGLPNMKTALLVGGLPLPPQLHRLRSGVQIIVATPGRMQEVLTHSAVELSSVKIFVLDEVDTMLQMGFEQQVQEVIEKLPEQRQILMFSATIPSSIESLAAKLLINPVYVSVGSPSAPNASVKQIVLWVEDKSKKKRLFSILQDSRHFRPPILVFVDSKMGADLLAEAVQKGVANFTACQCMATNHRVTEVGFWSHSLLVINFDMPLSVEEYVHQVGRAGRLGKRWMALTFINNTNKLVFLDLVETLQPLDVKLPEELLNSPHLLQQKQRTNQSARKRKYRDTLVTQENLMDLIKKNSTRRKKVS</sequence>
<dbReference type="AlphaFoldDB" id="A0A9W9YSZ6"/>
<evidence type="ECO:0000256" key="4">
    <source>
        <dbReference type="ARBA" id="ARBA00022806"/>
    </source>
</evidence>
<proteinExistence type="predicted"/>
<keyword evidence="4" id="KW-0347">Helicase</keyword>
<feature type="short sequence motif" description="Q motif" evidence="6">
    <location>
        <begin position="42"/>
        <end position="70"/>
    </location>
</feature>
<accession>A0A9W9YSZ6</accession>
<evidence type="ECO:0000259" key="7">
    <source>
        <dbReference type="PROSITE" id="PS51192"/>
    </source>
</evidence>
<evidence type="ECO:0000256" key="5">
    <source>
        <dbReference type="ARBA" id="ARBA00022840"/>
    </source>
</evidence>
<dbReference type="Gene3D" id="3.40.50.300">
    <property type="entry name" value="P-loop containing nucleotide triphosphate hydrolases"/>
    <property type="match status" value="3"/>
</dbReference>
<evidence type="ECO:0000256" key="6">
    <source>
        <dbReference type="PROSITE-ProRule" id="PRU00552"/>
    </source>
</evidence>
<dbReference type="Pfam" id="PF00270">
    <property type="entry name" value="DEAD"/>
    <property type="match status" value="1"/>
</dbReference>
<evidence type="ECO:0000259" key="9">
    <source>
        <dbReference type="PROSITE" id="PS51195"/>
    </source>
</evidence>
<evidence type="ECO:0000259" key="8">
    <source>
        <dbReference type="PROSITE" id="PS51194"/>
    </source>
</evidence>
<dbReference type="PANTHER" id="PTHR47958">
    <property type="entry name" value="ATP-DEPENDENT RNA HELICASE DBP3"/>
    <property type="match status" value="1"/>
</dbReference>
<dbReference type="Proteomes" id="UP001163046">
    <property type="component" value="Unassembled WGS sequence"/>
</dbReference>
<dbReference type="InterPro" id="IPR001650">
    <property type="entry name" value="Helicase_C-like"/>
</dbReference>
<dbReference type="PROSITE" id="PS51192">
    <property type="entry name" value="HELICASE_ATP_BIND_1"/>
    <property type="match status" value="1"/>
</dbReference>
<evidence type="ECO:0000313" key="11">
    <source>
        <dbReference type="Proteomes" id="UP001163046"/>
    </source>
</evidence>
<gene>
    <name evidence="10" type="primary">DDX59</name>
    <name evidence="10" type="ORF">OS493_002403</name>
</gene>
<keyword evidence="2" id="KW-0547">Nucleotide-binding</keyword>
<feature type="domain" description="Helicase C-terminal" evidence="8">
    <location>
        <begin position="217"/>
        <end position="412"/>
    </location>
</feature>
<dbReference type="InterPro" id="IPR011545">
    <property type="entry name" value="DEAD/DEAH_box_helicase_dom"/>
</dbReference>
<evidence type="ECO:0000313" key="10">
    <source>
        <dbReference type="EMBL" id="KAJ7365688.1"/>
    </source>
</evidence>
<comment type="caution">
    <text evidence="10">The sequence shown here is derived from an EMBL/GenBank/DDBJ whole genome shotgun (WGS) entry which is preliminary data.</text>
</comment>
<evidence type="ECO:0000256" key="2">
    <source>
        <dbReference type="ARBA" id="ARBA00022741"/>
    </source>
</evidence>
<dbReference type="InterPro" id="IPR014001">
    <property type="entry name" value="Helicase_ATP-bd"/>
</dbReference>
<feature type="domain" description="DEAD-box RNA helicase Q" evidence="9">
    <location>
        <begin position="42"/>
        <end position="70"/>
    </location>
</feature>
<dbReference type="PROSITE" id="PS51195">
    <property type="entry name" value="Q_MOTIF"/>
    <property type="match status" value="1"/>
</dbReference>
<dbReference type="InterPro" id="IPR014014">
    <property type="entry name" value="RNA_helicase_DEAD_Q_motif"/>
</dbReference>
<dbReference type="PROSITE" id="PS51194">
    <property type="entry name" value="HELICASE_CTER"/>
    <property type="match status" value="1"/>
</dbReference>
<dbReference type="GO" id="GO:0003724">
    <property type="term" value="F:RNA helicase activity"/>
    <property type="evidence" value="ECO:0007669"/>
    <property type="project" value="UniProtKB-EC"/>
</dbReference>
<organism evidence="10 11">
    <name type="scientific">Desmophyllum pertusum</name>
    <dbReference type="NCBI Taxonomy" id="174260"/>
    <lineage>
        <taxon>Eukaryota</taxon>
        <taxon>Metazoa</taxon>
        <taxon>Cnidaria</taxon>
        <taxon>Anthozoa</taxon>
        <taxon>Hexacorallia</taxon>
        <taxon>Scleractinia</taxon>
        <taxon>Caryophylliina</taxon>
        <taxon>Caryophylliidae</taxon>
        <taxon>Desmophyllum</taxon>
    </lineage>
</organism>
<dbReference type="GO" id="GO:0003676">
    <property type="term" value="F:nucleic acid binding"/>
    <property type="evidence" value="ECO:0007669"/>
    <property type="project" value="InterPro"/>
</dbReference>
<dbReference type="EMBL" id="MU827302">
    <property type="protein sequence ID" value="KAJ7365688.1"/>
    <property type="molecule type" value="Genomic_DNA"/>
</dbReference>
<reference evidence="10" key="1">
    <citation type="submission" date="2023-01" db="EMBL/GenBank/DDBJ databases">
        <title>Genome assembly of the deep-sea coral Lophelia pertusa.</title>
        <authorList>
            <person name="Herrera S."/>
            <person name="Cordes E."/>
        </authorList>
    </citation>
    <scope>NUCLEOTIDE SEQUENCE</scope>
    <source>
        <strain evidence="10">USNM1676648</strain>
        <tissue evidence="10">Polyp</tissue>
    </source>
</reference>
<dbReference type="InterPro" id="IPR027417">
    <property type="entry name" value="P-loop_NTPase"/>
</dbReference>
<dbReference type="OrthoDB" id="360161at2759"/>
<dbReference type="SUPFAM" id="SSF52540">
    <property type="entry name" value="P-loop containing nucleoside triphosphate hydrolases"/>
    <property type="match status" value="2"/>
</dbReference>
<keyword evidence="3 10" id="KW-0378">Hydrolase</keyword>
<dbReference type="GO" id="GO:0005524">
    <property type="term" value="F:ATP binding"/>
    <property type="evidence" value="ECO:0007669"/>
    <property type="project" value="UniProtKB-KW"/>
</dbReference>
<dbReference type="EC" id="3.6.4.13" evidence="1"/>
<keyword evidence="5" id="KW-0067">ATP-binding</keyword>